<dbReference type="InterPro" id="IPR036388">
    <property type="entry name" value="WH-like_DNA-bd_sf"/>
</dbReference>
<dbReference type="Gene3D" id="3.40.190.290">
    <property type="match status" value="1"/>
</dbReference>
<evidence type="ECO:0000259" key="5">
    <source>
        <dbReference type="PROSITE" id="PS50931"/>
    </source>
</evidence>
<keyword evidence="4" id="KW-0804">Transcription</keyword>
<accession>A0ABY1INT0</accession>
<dbReference type="Proteomes" id="UP000184290">
    <property type="component" value="Unassembled WGS sequence"/>
</dbReference>
<dbReference type="GO" id="GO:0003677">
    <property type="term" value="F:DNA binding"/>
    <property type="evidence" value="ECO:0007669"/>
    <property type="project" value="UniProtKB-KW"/>
</dbReference>
<dbReference type="PANTHER" id="PTHR30126:SF91">
    <property type="entry name" value="LYSR FAMILY TRANSCRIPTIONAL REGULATOR"/>
    <property type="match status" value="1"/>
</dbReference>
<organism evidence="6 7">
    <name type="scientific">Aureimonas altamirensis DSM 21988</name>
    <dbReference type="NCBI Taxonomy" id="1121026"/>
    <lineage>
        <taxon>Bacteria</taxon>
        <taxon>Pseudomonadati</taxon>
        <taxon>Pseudomonadota</taxon>
        <taxon>Alphaproteobacteria</taxon>
        <taxon>Hyphomicrobiales</taxon>
        <taxon>Aurantimonadaceae</taxon>
        <taxon>Aureimonas</taxon>
    </lineage>
</organism>
<keyword evidence="3 6" id="KW-0238">DNA-binding</keyword>
<evidence type="ECO:0000256" key="1">
    <source>
        <dbReference type="ARBA" id="ARBA00009437"/>
    </source>
</evidence>
<dbReference type="RefSeq" id="WP_082646968.1">
    <property type="nucleotide sequence ID" value="NZ_FQZC01000004.1"/>
</dbReference>
<gene>
    <name evidence="6" type="ORF">SAMN02745911_3045</name>
</gene>
<dbReference type="Pfam" id="PF03466">
    <property type="entry name" value="LysR_substrate"/>
    <property type="match status" value="1"/>
</dbReference>
<evidence type="ECO:0000256" key="4">
    <source>
        <dbReference type="ARBA" id="ARBA00023163"/>
    </source>
</evidence>
<dbReference type="SUPFAM" id="SSF46785">
    <property type="entry name" value="Winged helix' DNA-binding domain"/>
    <property type="match status" value="1"/>
</dbReference>
<dbReference type="PRINTS" id="PR00039">
    <property type="entry name" value="HTHLYSR"/>
</dbReference>
<dbReference type="Gene3D" id="1.10.10.10">
    <property type="entry name" value="Winged helix-like DNA-binding domain superfamily/Winged helix DNA-binding domain"/>
    <property type="match status" value="1"/>
</dbReference>
<reference evidence="6 7" key="1">
    <citation type="submission" date="2016-11" db="EMBL/GenBank/DDBJ databases">
        <authorList>
            <person name="Varghese N."/>
            <person name="Submissions S."/>
        </authorList>
    </citation>
    <scope>NUCLEOTIDE SEQUENCE [LARGE SCALE GENOMIC DNA]</scope>
    <source>
        <strain evidence="6 7">DSM 21988</strain>
    </source>
</reference>
<dbReference type="InterPro" id="IPR000847">
    <property type="entry name" value="LysR_HTH_N"/>
</dbReference>
<keyword evidence="2" id="KW-0805">Transcription regulation</keyword>
<keyword evidence="7" id="KW-1185">Reference proteome</keyword>
<proteinExistence type="inferred from homology"/>
<dbReference type="SUPFAM" id="SSF53850">
    <property type="entry name" value="Periplasmic binding protein-like II"/>
    <property type="match status" value="1"/>
</dbReference>
<dbReference type="InterPro" id="IPR036390">
    <property type="entry name" value="WH_DNA-bd_sf"/>
</dbReference>
<comment type="caution">
    <text evidence="6">The sequence shown here is derived from an EMBL/GenBank/DDBJ whole genome shotgun (WGS) entry which is preliminary data.</text>
</comment>
<dbReference type="PROSITE" id="PS50931">
    <property type="entry name" value="HTH_LYSR"/>
    <property type="match status" value="1"/>
</dbReference>
<evidence type="ECO:0000256" key="2">
    <source>
        <dbReference type="ARBA" id="ARBA00023015"/>
    </source>
</evidence>
<comment type="similarity">
    <text evidence="1">Belongs to the LysR transcriptional regulatory family.</text>
</comment>
<evidence type="ECO:0000313" key="7">
    <source>
        <dbReference type="Proteomes" id="UP000184290"/>
    </source>
</evidence>
<evidence type="ECO:0000313" key="6">
    <source>
        <dbReference type="EMBL" id="SHJ70056.1"/>
    </source>
</evidence>
<dbReference type="InterPro" id="IPR005119">
    <property type="entry name" value="LysR_subst-bd"/>
</dbReference>
<evidence type="ECO:0000256" key="3">
    <source>
        <dbReference type="ARBA" id="ARBA00023125"/>
    </source>
</evidence>
<dbReference type="EMBL" id="FQZC01000004">
    <property type="protein sequence ID" value="SHJ70056.1"/>
    <property type="molecule type" value="Genomic_DNA"/>
</dbReference>
<dbReference type="PANTHER" id="PTHR30126">
    <property type="entry name" value="HTH-TYPE TRANSCRIPTIONAL REGULATOR"/>
    <property type="match status" value="1"/>
</dbReference>
<dbReference type="Pfam" id="PF00126">
    <property type="entry name" value="HTH_1"/>
    <property type="match status" value="1"/>
</dbReference>
<protein>
    <submittedName>
        <fullName evidence="6">DNA-binding transcriptional regulator, LysR family</fullName>
    </submittedName>
</protein>
<feature type="domain" description="HTH lysR-type" evidence="5">
    <location>
        <begin position="5"/>
        <end position="62"/>
    </location>
</feature>
<name>A0ABY1INT0_9HYPH</name>
<sequence length="318" mass="34514">MLDALTLDQIRTFVTIADSGSFRSAARKLSRVQSGVSVAIANLEAALGVELFDRSGHRPVLTAQGRVLLGNARDIILRVDVLRAEARGFASGVETELAVSVDTLYPMQDIARAISRMRDDFPAVAIQVWAEAMGGPLDALRKKRCALAIMVGEEFRDPRIRFEPLTSVRQVAVVASTHPLASCRAGRPLEAMDVADHLQIVLTDPSDISAGRDFGVVSARTCRVNTQDTKYDLILGGAGWGRLPIWRVERDLEQGRLARLDVSALGRDGEMTSSAYLAHRRDEALGPAARTLSDLLTGAAETTATRNEQGPRDIYLVV</sequence>